<sequence>MSVLEPQGSTLLKNEQQIIEELDISWEEKEYCQRKQLTYAIGLKCCKRTGQYLLKRSDRSYTIQKMKLYLSPASMAKRKTFARNHLADGDLWNYTVFSDEKRFKLEGPDGCRKRWLTQEEAQQPVKQSKNPKASIMVWGAVTKGFKPDLFFVKGIIEIEAYLNMIQKHFIPASRKFFGRQKFRFQQDNAPPHVSQEAIKELDKMKLELLEWPPKSPDLNIIENVWSELTTGVYMSGQPYKNFEDLKEVIIKTWAEIPQEKIDNVVDSMI</sequence>
<name>A0A5J4V5J9_9EUKA</name>
<dbReference type="PANTHER" id="PTHR47326">
    <property type="entry name" value="TRANSPOSABLE ELEMENT TC3 TRANSPOSASE-LIKE PROTEIN"/>
    <property type="match status" value="1"/>
</dbReference>
<dbReference type="GO" id="GO:0003676">
    <property type="term" value="F:nucleic acid binding"/>
    <property type="evidence" value="ECO:0007669"/>
    <property type="project" value="InterPro"/>
</dbReference>
<evidence type="ECO:0000313" key="3">
    <source>
        <dbReference type="Proteomes" id="UP000324800"/>
    </source>
</evidence>
<gene>
    <name evidence="2" type="ORF">EZS28_026606</name>
</gene>
<accession>A0A5J4V5J9</accession>
<proteinExistence type="predicted"/>
<evidence type="ECO:0000259" key="1">
    <source>
        <dbReference type="Pfam" id="PF13358"/>
    </source>
</evidence>
<dbReference type="PANTHER" id="PTHR47326:SF1">
    <property type="entry name" value="HTH PSQ-TYPE DOMAIN-CONTAINING PROTEIN"/>
    <property type="match status" value="1"/>
</dbReference>
<comment type="caution">
    <text evidence="2">The sequence shown here is derived from an EMBL/GenBank/DDBJ whole genome shotgun (WGS) entry which is preliminary data.</text>
</comment>
<feature type="domain" description="Tc1-like transposase DDE" evidence="1">
    <location>
        <begin position="96"/>
        <end position="246"/>
    </location>
</feature>
<dbReference type="InterPro" id="IPR038717">
    <property type="entry name" value="Tc1-like_DDE_dom"/>
</dbReference>
<dbReference type="Proteomes" id="UP000324800">
    <property type="component" value="Unassembled WGS sequence"/>
</dbReference>
<protein>
    <recommendedName>
        <fullName evidence="1">Tc1-like transposase DDE domain-containing protein</fullName>
    </recommendedName>
</protein>
<dbReference type="Gene3D" id="3.30.420.10">
    <property type="entry name" value="Ribonuclease H-like superfamily/Ribonuclease H"/>
    <property type="match status" value="1"/>
</dbReference>
<dbReference type="InterPro" id="IPR036397">
    <property type="entry name" value="RNaseH_sf"/>
</dbReference>
<reference evidence="2 3" key="1">
    <citation type="submission" date="2019-03" db="EMBL/GenBank/DDBJ databases">
        <title>Single cell metagenomics reveals metabolic interactions within the superorganism composed of flagellate Streblomastix strix and complex community of Bacteroidetes bacteria on its surface.</title>
        <authorList>
            <person name="Treitli S.C."/>
            <person name="Kolisko M."/>
            <person name="Husnik F."/>
            <person name="Keeling P."/>
            <person name="Hampl V."/>
        </authorList>
    </citation>
    <scope>NUCLEOTIDE SEQUENCE [LARGE SCALE GENOMIC DNA]</scope>
    <source>
        <strain evidence="2">ST1C</strain>
    </source>
</reference>
<evidence type="ECO:0000313" key="2">
    <source>
        <dbReference type="EMBL" id="KAA6377867.1"/>
    </source>
</evidence>
<dbReference type="OrthoDB" id="4843387at2759"/>
<dbReference type="AlphaFoldDB" id="A0A5J4V5J9"/>
<organism evidence="2 3">
    <name type="scientific">Streblomastix strix</name>
    <dbReference type="NCBI Taxonomy" id="222440"/>
    <lineage>
        <taxon>Eukaryota</taxon>
        <taxon>Metamonada</taxon>
        <taxon>Preaxostyla</taxon>
        <taxon>Oxymonadida</taxon>
        <taxon>Streblomastigidae</taxon>
        <taxon>Streblomastix</taxon>
    </lineage>
</organism>
<dbReference type="Pfam" id="PF13358">
    <property type="entry name" value="DDE_3"/>
    <property type="match status" value="1"/>
</dbReference>
<dbReference type="EMBL" id="SNRW01009522">
    <property type="protein sequence ID" value="KAA6377867.1"/>
    <property type="molecule type" value="Genomic_DNA"/>
</dbReference>